<dbReference type="AlphaFoldDB" id="A0A1M6VAB7"/>
<reference evidence="2 3" key="1">
    <citation type="submission" date="2016-11" db="EMBL/GenBank/DDBJ databases">
        <authorList>
            <person name="Jaros S."/>
            <person name="Januszkiewicz K."/>
            <person name="Wedrychowicz H."/>
        </authorList>
    </citation>
    <scope>NUCLEOTIDE SEQUENCE [LARGE SCALE GENOMIC DNA]</scope>
    <source>
        <strain evidence="2 3">DSM 14214</strain>
    </source>
</reference>
<protein>
    <recommendedName>
        <fullName evidence="4">Copper amine oxidase N-terminal domain-containing protein</fullName>
    </recommendedName>
</protein>
<evidence type="ECO:0000313" key="3">
    <source>
        <dbReference type="Proteomes" id="UP000183975"/>
    </source>
</evidence>
<dbReference type="Proteomes" id="UP000183975">
    <property type="component" value="Unassembled WGS sequence"/>
</dbReference>
<evidence type="ECO:0000313" key="2">
    <source>
        <dbReference type="EMBL" id="SHK78399.1"/>
    </source>
</evidence>
<feature type="signal peptide" evidence="1">
    <location>
        <begin position="1"/>
        <end position="23"/>
    </location>
</feature>
<organism evidence="2 3">
    <name type="scientific">Anaerotignum lactatifermentans DSM 14214</name>
    <dbReference type="NCBI Taxonomy" id="1121323"/>
    <lineage>
        <taxon>Bacteria</taxon>
        <taxon>Bacillati</taxon>
        <taxon>Bacillota</taxon>
        <taxon>Clostridia</taxon>
        <taxon>Lachnospirales</taxon>
        <taxon>Anaerotignaceae</taxon>
        <taxon>Anaerotignum</taxon>
    </lineage>
</organism>
<feature type="chain" id="PRO_5012771016" description="Copper amine oxidase N-terminal domain-containing protein" evidence="1">
    <location>
        <begin position="24"/>
        <end position="304"/>
    </location>
</feature>
<keyword evidence="1" id="KW-0732">Signal</keyword>
<evidence type="ECO:0008006" key="4">
    <source>
        <dbReference type="Google" id="ProtNLM"/>
    </source>
</evidence>
<keyword evidence="3" id="KW-1185">Reference proteome</keyword>
<dbReference type="OrthoDB" id="2496668at2"/>
<name>A0A1M6VAB7_9FIRM</name>
<sequence length="304" mass="33475">MKKLLFAPVLLLSLIFSSFTAYGATPIANAVTTDIVASINGAPIPCCNFFGQVAIFAEDLADYGFDVSYSHDGKELYITYSDTFSKPVTATYTPPENRPIGRLAYKVYPNNVTVTVDGNKMSSFRADGKTLIYFKALEPYGDVVWNAENRTASFTSVALWKYTLPDNGKDISASISDFSLTLTKNASGNFDVSEKNMQYLTAPTLIGGRTPYTAFQFSLYMDVGEQTGEVSTLLYKMLNADLDKWITNDTALANEHMKVTINGESVPVTWVSRSAGNGHSDYRFILGKKVKTLDELQSISITFQ</sequence>
<gene>
    <name evidence="2" type="ORF">SAMN02745138_02337</name>
</gene>
<proteinExistence type="predicted"/>
<dbReference type="EMBL" id="FRAH01000045">
    <property type="protein sequence ID" value="SHK78399.1"/>
    <property type="molecule type" value="Genomic_DNA"/>
</dbReference>
<evidence type="ECO:0000256" key="1">
    <source>
        <dbReference type="SAM" id="SignalP"/>
    </source>
</evidence>
<accession>A0A1M6VAB7</accession>
<dbReference type="RefSeq" id="WP_072852007.1">
    <property type="nucleotide sequence ID" value="NZ_FRAH01000045.1"/>
</dbReference>